<dbReference type="GO" id="GO:0034472">
    <property type="term" value="P:snRNA 3'-end processing"/>
    <property type="evidence" value="ECO:0000318"/>
    <property type="project" value="GO_Central"/>
</dbReference>
<evidence type="ECO:0000313" key="9">
    <source>
        <dbReference type="Proteomes" id="UP000189703"/>
    </source>
</evidence>
<dbReference type="InterPro" id="IPR016024">
    <property type="entry name" value="ARM-type_fold"/>
</dbReference>
<dbReference type="FunCoup" id="A0A1U7YSS4">
    <property type="interactions" value="2494"/>
</dbReference>
<keyword evidence="4" id="KW-0963">Cytoplasm</keyword>
<dbReference type="GO" id="GO:0005737">
    <property type="term" value="C:cytoplasm"/>
    <property type="evidence" value="ECO:0007669"/>
    <property type="project" value="UniProtKB-SubCell"/>
</dbReference>
<proteinExistence type="inferred from homology"/>
<feature type="domain" description="Integrator complex subunit 7 N-terminal" evidence="7">
    <location>
        <begin position="66"/>
        <end position="460"/>
    </location>
</feature>
<dbReference type="PANTHER" id="PTHR13322">
    <property type="entry name" value="C1ORF73 PROTEIN"/>
    <property type="match status" value="1"/>
</dbReference>
<dbReference type="PANTHER" id="PTHR13322:SF2">
    <property type="entry name" value="INTEGRATOR COMPLEX SUBUNIT 7"/>
    <property type="match status" value="1"/>
</dbReference>
<dbReference type="InterPro" id="IPR033060">
    <property type="entry name" value="INTS7"/>
</dbReference>
<dbReference type="Pfam" id="PF22966">
    <property type="entry name" value="INTS7_C_plants"/>
    <property type="match status" value="1"/>
</dbReference>
<evidence type="ECO:0000256" key="3">
    <source>
        <dbReference type="ARBA" id="ARBA00008565"/>
    </source>
</evidence>
<comment type="similarity">
    <text evidence="3">Belongs to the Integrator subunit 7 family.</text>
</comment>
<dbReference type="eggNOG" id="KOG1988">
    <property type="taxonomic scope" value="Eukaryota"/>
</dbReference>
<dbReference type="AlphaFoldDB" id="A0A1U7YSS4"/>
<dbReference type="Pfam" id="PF24437">
    <property type="entry name" value="INTS7_HB"/>
    <property type="match status" value="1"/>
</dbReference>
<sequence length="1151" mass="130010">MEKVSAACAMEWSIELEKGLRSNKPGQPIEFILQIGPRLSRWSREPEPSGVVLNMLGLVPGEDRLFLNTILLRLAETFRSGDKHTRLSVLKVFLLEMRHRKKKGRQYNGILARHRVHNHTELLKRVKIVFDTGDVESRALALYLLGCWADLGKDSAEIRYMILSSMGSCHDLEVKASLFAAGCFSELSEDFATVVLEILINMVSLSKTSSDLRLRGARAFAKMGYSSLLACRAYKTGRKMVLDSSDEDFIVVMLMSLSKLASYSGVLISEQVDLLVSFLAQKSCLNVQVMALRCLCFLCMSGVCRLPISGSLLEALFHLVDKPDIPLDLQCKVLRILHKIFCSLPNLSFVGMVELGKLLQIVENAAKSPAKSKIFLSLYLLVDISSKLRGRIEIASDDDYSTYFPSQVISLVIDQITLLLKKHCWAENELWKECQHLLYLTLSLVKEYSTLGAFVLDKIRVSVESLLNMQEGCIHPRRPNSSANESFEFEGKKRMSNVSKLVICLYRFAEGCVETLNQTSAVTTQVLHNVKLLVICIQQSSLFDPNTFSVHSLCLHYQIMQSCLTNEASGTSNFYKDLYTCQDDYWVEHEKLTLEFAKKMMEMNYTWSAYKLGQYAACQGVWFAATFIFNKLTNKVQTDSNFYWLKSLVLFSSAESNILLFLFPKQGQELVNGFEIHEFGVGEVGEGITSSLQDYGDNLSKACSNICFSEELLSGNVILGRAFYFQRWFLSLRAKVLQTIVDLFRLLSANASQGHIGSNQQAEGSTEIISPGHAEHIHSFMYFVTSISFRLKKLAQEFDLLAISFMDLDADSFRTISVLALNCSLLAFCTGFIPALPGYQNSTTYVSNSEKFSHSFLIQDLAERLWHIDNETISNLKLLLKITGEPEKCSHLQSRTQLLRVGHHERNTLRVCRSAVSAALQLEERTKRMDNEGGLFQLSRGYLKFLSNILKEWICIPFWIPRFFFQVRPCIGAELFASRANNRNPGGLSIFQGFHLSLNLCLQLKDAHHVPSFQLSKLYCILSCRISDFVPIQGEVKGQTQLSFRAWETEEMVSLNEQLLQYVREDMNRTGRRHERESKNCDGSVSACVCLEFNERGQGFSTCMLNVSAFPVGSYKIKWHGCCIDSHGSYWSLLPLNTGPMFTVNKPSLTG</sequence>
<feature type="domain" description="Integrator complex subunit 7-like C-terminal" evidence="6">
    <location>
        <begin position="972"/>
        <end position="1145"/>
    </location>
</feature>
<feature type="domain" description="Integrator complex subunit 7 helical bundle" evidence="8">
    <location>
        <begin position="625"/>
        <end position="828"/>
    </location>
</feature>
<protein>
    <submittedName>
        <fullName evidence="10">Uncharacterized protein LOC104586554 isoform X1</fullName>
    </submittedName>
</protein>
<dbReference type="OrthoDB" id="1921953at2759"/>
<evidence type="ECO:0000259" key="8">
    <source>
        <dbReference type="Pfam" id="PF24437"/>
    </source>
</evidence>
<dbReference type="Proteomes" id="UP000189703">
    <property type="component" value="Unplaced"/>
</dbReference>
<keyword evidence="9" id="KW-1185">Reference proteome</keyword>
<dbReference type="InterPro" id="IPR056517">
    <property type="entry name" value="INTS7_HB"/>
</dbReference>
<dbReference type="GeneID" id="104586554"/>
<evidence type="ECO:0000256" key="5">
    <source>
        <dbReference type="ARBA" id="ARBA00023242"/>
    </source>
</evidence>
<dbReference type="InterPro" id="IPR056516">
    <property type="entry name" value="INTS7_N"/>
</dbReference>
<evidence type="ECO:0000313" key="10">
    <source>
        <dbReference type="RefSeq" id="XP_010242124.1"/>
    </source>
</evidence>
<comment type="subcellular location">
    <subcellularLocation>
        <location evidence="2">Cytoplasm</location>
    </subcellularLocation>
    <subcellularLocation>
        <location evidence="1">Nucleus</location>
    </subcellularLocation>
</comment>
<name>A0A1U7YSS4_NELNU</name>
<reference evidence="10" key="1">
    <citation type="submission" date="2025-08" db="UniProtKB">
        <authorList>
            <consortium name="RefSeq"/>
        </authorList>
    </citation>
    <scope>IDENTIFICATION</scope>
</reference>
<dbReference type="STRING" id="4432.A0A1U7YSS4"/>
<dbReference type="GO" id="GO:0032039">
    <property type="term" value="C:integrator complex"/>
    <property type="evidence" value="ECO:0000318"/>
    <property type="project" value="GO_Central"/>
</dbReference>
<dbReference type="RefSeq" id="XP_010242124.1">
    <property type="nucleotide sequence ID" value="XM_010243822.2"/>
</dbReference>
<evidence type="ECO:0000259" key="7">
    <source>
        <dbReference type="Pfam" id="PF24436"/>
    </source>
</evidence>
<accession>A0A1U7YSS4</accession>
<evidence type="ECO:0000259" key="6">
    <source>
        <dbReference type="Pfam" id="PF22966"/>
    </source>
</evidence>
<dbReference type="OMA" id="DMVEMNE"/>
<dbReference type="InterPro" id="IPR055195">
    <property type="entry name" value="INTS7_C_plant"/>
</dbReference>
<dbReference type="InterPro" id="IPR011989">
    <property type="entry name" value="ARM-like"/>
</dbReference>
<organism evidence="9 10">
    <name type="scientific">Nelumbo nucifera</name>
    <name type="common">Sacred lotus</name>
    <dbReference type="NCBI Taxonomy" id="4432"/>
    <lineage>
        <taxon>Eukaryota</taxon>
        <taxon>Viridiplantae</taxon>
        <taxon>Streptophyta</taxon>
        <taxon>Embryophyta</taxon>
        <taxon>Tracheophyta</taxon>
        <taxon>Spermatophyta</taxon>
        <taxon>Magnoliopsida</taxon>
        <taxon>Proteales</taxon>
        <taxon>Nelumbonaceae</taxon>
        <taxon>Nelumbo</taxon>
    </lineage>
</organism>
<dbReference type="KEGG" id="nnu:104586554"/>
<dbReference type="Pfam" id="PF24436">
    <property type="entry name" value="INTS7_N"/>
    <property type="match status" value="1"/>
</dbReference>
<evidence type="ECO:0000256" key="4">
    <source>
        <dbReference type="ARBA" id="ARBA00022490"/>
    </source>
</evidence>
<evidence type="ECO:0000256" key="1">
    <source>
        <dbReference type="ARBA" id="ARBA00004123"/>
    </source>
</evidence>
<dbReference type="SUPFAM" id="SSF48371">
    <property type="entry name" value="ARM repeat"/>
    <property type="match status" value="1"/>
</dbReference>
<dbReference type="Gene3D" id="1.25.10.10">
    <property type="entry name" value="Leucine-rich Repeat Variant"/>
    <property type="match status" value="1"/>
</dbReference>
<evidence type="ECO:0000256" key="2">
    <source>
        <dbReference type="ARBA" id="ARBA00004496"/>
    </source>
</evidence>
<keyword evidence="5" id="KW-0539">Nucleus</keyword>
<gene>
    <name evidence="10" type="primary">LOC104586554</name>
</gene>